<dbReference type="PANTHER" id="PTHR48111">
    <property type="entry name" value="REGULATOR OF RPOS"/>
    <property type="match status" value="1"/>
</dbReference>
<dbReference type="GO" id="GO:0000156">
    <property type="term" value="F:phosphorelay response regulator activity"/>
    <property type="evidence" value="ECO:0007669"/>
    <property type="project" value="TreeGrafter"/>
</dbReference>
<evidence type="ECO:0000256" key="2">
    <source>
        <dbReference type="ARBA" id="ARBA00023125"/>
    </source>
</evidence>
<evidence type="ECO:0000313" key="9">
    <source>
        <dbReference type="Proteomes" id="UP000215633"/>
    </source>
</evidence>
<dbReference type="InterPro" id="IPR001789">
    <property type="entry name" value="Sig_transdc_resp-reg_receiver"/>
</dbReference>
<dbReference type="InterPro" id="IPR036388">
    <property type="entry name" value="WH-like_DNA-bd_sf"/>
</dbReference>
<dbReference type="Proteomes" id="UP000215633">
    <property type="component" value="Unassembled WGS sequence"/>
</dbReference>
<dbReference type="SMART" id="SM00448">
    <property type="entry name" value="REC"/>
    <property type="match status" value="1"/>
</dbReference>
<feature type="domain" description="OmpR/PhoB-type" evidence="7">
    <location>
        <begin position="133"/>
        <end position="238"/>
    </location>
</feature>
<protein>
    <recommendedName>
        <fullName evidence="10">DNA-binding response regulator</fullName>
    </recommendedName>
</protein>
<dbReference type="CDD" id="cd00383">
    <property type="entry name" value="trans_reg_C"/>
    <property type="match status" value="1"/>
</dbReference>
<organism evidence="8 9">
    <name type="scientific">Bordetella genomosp. 2</name>
    <dbReference type="NCBI Taxonomy" id="1983456"/>
    <lineage>
        <taxon>Bacteria</taxon>
        <taxon>Pseudomonadati</taxon>
        <taxon>Pseudomonadota</taxon>
        <taxon>Betaproteobacteria</taxon>
        <taxon>Burkholderiales</taxon>
        <taxon>Alcaligenaceae</taxon>
        <taxon>Bordetella</taxon>
    </lineage>
</organism>
<dbReference type="InterPro" id="IPR016032">
    <property type="entry name" value="Sig_transdc_resp-reg_C-effctor"/>
</dbReference>
<dbReference type="GO" id="GO:0032993">
    <property type="term" value="C:protein-DNA complex"/>
    <property type="evidence" value="ECO:0007669"/>
    <property type="project" value="TreeGrafter"/>
</dbReference>
<dbReference type="InterPro" id="IPR039420">
    <property type="entry name" value="WalR-like"/>
</dbReference>
<feature type="domain" description="Response regulatory" evidence="6">
    <location>
        <begin position="5"/>
        <end position="118"/>
    </location>
</feature>
<dbReference type="PROSITE" id="PS50110">
    <property type="entry name" value="RESPONSE_REGULATORY"/>
    <property type="match status" value="1"/>
</dbReference>
<evidence type="ECO:0000313" key="8">
    <source>
        <dbReference type="EMBL" id="OZI69788.1"/>
    </source>
</evidence>
<keyword evidence="1" id="KW-0805">Transcription regulation</keyword>
<sequence>MKQLNVLIMAPDATMRGDSVAALLQAGVSAQACATPLELFSQLGAEDYDAVVLEIAELGEIGYALLSRLRASPELGIVVISSAGNVESRLRCLQSGADICLPQPVDSRELACVLLALARRLPGLAPGAAGETEVANEQSGRWELRDQSWTLVSPSGVALSLSANERLIVRALLDVVGRAVGRAELNEQLDAGSGPNGGRISGSRSIDVIISRLRRKAELAGVILPIRTVYGSGYLFADQ</sequence>
<dbReference type="PROSITE" id="PS51755">
    <property type="entry name" value="OMPR_PHOB"/>
    <property type="match status" value="1"/>
</dbReference>
<dbReference type="GO" id="GO:0005829">
    <property type="term" value="C:cytosol"/>
    <property type="evidence" value="ECO:0007669"/>
    <property type="project" value="TreeGrafter"/>
</dbReference>
<accession>A0A261V6P1</accession>
<dbReference type="PANTHER" id="PTHR48111:SF67">
    <property type="entry name" value="TRANSCRIPTIONAL REGULATORY PROTEIN TCTD"/>
    <property type="match status" value="1"/>
</dbReference>
<proteinExistence type="predicted"/>
<dbReference type="PROSITE" id="PS51257">
    <property type="entry name" value="PROKAR_LIPOPROTEIN"/>
    <property type="match status" value="1"/>
</dbReference>
<evidence type="ECO:0000259" key="6">
    <source>
        <dbReference type="PROSITE" id="PS50110"/>
    </source>
</evidence>
<evidence type="ECO:0000259" key="7">
    <source>
        <dbReference type="PROSITE" id="PS51755"/>
    </source>
</evidence>
<keyword evidence="2 5" id="KW-0238">DNA-binding</keyword>
<dbReference type="SUPFAM" id="SSF46894">
    <property type="entry name" value="C-terminal effector domain of the bipartite response regulators"/>
    <property type="match status" value="1"/>
</dbReference>
<comment type="caution">
    <text evidence="8">The sequence shown here is derived from an EMBL/GenBank/DDBJ whole genome shotgun (WGS) entry which is preliminary data.</text>
</comment>
<dbReference type="InterPro" id="IPR001867">
    <property type="entry name" value="OmpR/PhoB-type_DNA-bd"/>
</dbReference>
<name>A0A261V6P1_9BORD</name>
<dbReference type="Gene3D" id="1.10.10.10">
    <property type="entry name" value="Winged helix-like DNA-binding domain superfamily/Winged helix DNA-binding domain"/>
    <property type="match status" value="1"/>
</dbReference>
<dbReference type="Pfam" id="PF00072">
    <property type="entry name" value="Response_reg"/>
    <property type="match status" value="1"/>
</dbReference>
<reference evidence="9" key="1">
    <citation type="submission" date="2017-05" db="EMBL/GenBank/DDBJ databases">
        <title>Complete and WGS of Bordetella genogroups.</title>
        <authorList>
            <person name="Spilker T."/>
            <person name="Lipuma J."/>
        </authorList>
    </citation>
    <scope>NUCLEOTIDE SEQUENCE [LARGE SCALE GENOMIC DNA]</scope>
    <source>
        <strain evidence="9">AU8256</strain>
    </source>
</reference>
<evidence type="ECO:0000256" key="1">
    <source>
        <dbReference type="ARBA" id="ARBA00023015"/>
    </source>
</evidence>
<evidence type="ECO:0000256" key="5">
    <source>
        <dbReference type="PROSITE-ProRule" id="PRU01091"/>
    </source>
</evidence>
<evidence type="ECO:0000256" key="3">
    <source>
        <dbReference type="ARBA" id="ARBA00023163"/>
    </source>
</evidence>
<dbReference type="CDD" id="cd00156">
    <property type="entry name" value="REC"/>
    <property type="match status" value="1"/>
</dbReference>
<dbReference type="RefSeq" id="WP_094808079.1">
    <property type="nucleotide sequence ID" value="NZ_NEVT01000009.1"/>
</dbReference>
<dbReference type="InterPro" id="IPR011006">
    <property type="entry name" value="CheY-like_superfamily"/>
</dbReference>
<keyword evidence="9" id="KW-1185">Reference proteome</keyword>
<dbReference type="Pfam" id="PF00486">
    <property type="entry name" value="Trans_reg_C"/>
    <property type="match status" value="1"/>
</dbReference>
<evidence type="ECO:0000256" key="4">
    <source>
        <dbReference type="PROSITE-ProRule" id="PRU00169"/>
    </source>
</evidence>
<comment type="caution">
    <text evidence="4">Lacks conserved residue(s) required for the propagation of feature annotation.</text>
</comment>
<keyword evidence="3" id="KW-0804">Transcription</keyword>
<dbReference type="GO" id="GO:0000976">
    <property type="term" value="F:transcription cis-regulatory region binding"/>
    <property type="evidence" value="ECO:0007669"/>
    <property type="project" value="TreeGrafter"/>
</dbReference>
<gene>
    <name evidence="8" type="ORF">CAL24_23565</name>
</gene>
<dbReference type="EMBL" id="NEVT01000009">
    <property type="protein sequence ID" value="OZI69788.1"/>
    <property type="molecule type" value="Genomic_DNA"/>
</dbReference>
<feature type="DNA-binding region" description="OmpR/PhoB-type" evidence="5">
    <location>
        <begin position="133"/>
        <end position="238"/>
    </location>
</feature>
<dbReference type="SUPFAM" id="SSF52172">
    <property type="entry name" value="CheY-like"/>
    <property type="match status" value="1"/>
</dbReference>
<dbReference type="Gene3D" id="3.40.50.2300">
    <property type="match status" value="1"/>
</dbReference>
<evidence type="ECO:0008006" key="10">
    <source>
        <dbReference type="Google" id="ProtNLM"/>
    </source>
</evidence>
<dbReference type="GO" id="GO:0006355">
    <property type="term" value="P:regulation of DNA-templated transcription"/>
    <property type="evidence" value="ECO:0007669"/>
    <property type="project" value="InterPro"/>
</dbReference>
<dbReference type="SMART" id="SM00862">
    <property type="entry name" value="Trans_reg_C"/>
    <property type="match status" value="1"/>
</dbReference>
<dbReference type="AlphaFoldDB" id="A0A261V6P1"/>